<dbReference type="InterPro" id="IPR036026">
    <property type="entry name" value="Seven-hairpin_glycosidases"/>
</dbReference>
<evidence type="ECO:0000256" key="14">
    <source>
        <dbReference type="ARBA" id="ARBA00023180"/>
    </source>
</evidence>
<dbReference type="OrthoDB" id="8118055at2759"/>
<dbReference type="Gene3D" id="1.50.10.10">
    <property type="match status" value="1"/>
</dbReference>
<dbReference type="GO" id="GO:0000139">
    <property type="term" value="C:Golgi membrane"/>
    <property type="evidence" value="ECO:0007669"/>
    <property type="project" value="UniProtKB-SubCell"/>
</dbReference>
<dbReference type="PANTHER" id="PTHR11742:SF6">
    <property type="entry name" value="MANNOSYL-OLIGOSACCHARIDE ALPHA-1,2-MANNOSIDASE IA-RELATED"/>
    <property type="match status" value="1"/>
</dbReference>
<evidence type="ECO:0000313" key="22">
    <source>
        <dbReference type="Proteomes" id="UP000267027"/>
    </source>
</evidence>
<dbReference type="FunFam" id="1.50.10.10:FF:000017">
    <property type="entry name" value="alpha-1,2-Mannosidase"/>
    <property type="match status" value="1"/>
</dbReference>
<comment type="catalytic activity">
    <reaction evidence="16">
        <text>N(4)-(alpha-D-Man-(1-&gt;2)-alpha-D-Man-(1-&gt;2)-alpha-D-Man-(1-&gt;3)-[alpha-D-Man-(1-&gt;3)-[alpha-D-Man-(1-&gt;2)-alpha-D-Man-(1-&gt;6)]-alpha-D-Man-(1-&gt;6)]-beta-D-Man-(1-&gt;4)-beta-D-GlcNAc-(1-&gt;4)-beta-D-GlcNAc)-L-asparaginyl-[protein] (N-glucan mannose isomer 8A1,2,3B1,3) + 3 H2O = N(4)-(alpha-D-Man-(1-&gt;3)-[alpha-D-Man-(1-&gt;3)-[alpha-D-Man-(1-&gt;6)]-alpha-D-Man-(1-&gt;6)]-beta-D-Man-(1-&gt;4)-beta-D-GlcNAc-(1-&gt;4)-beta-D-GlcNAc)-L-asparaginyl-[protein] (N-glucan mannose isomer 5A1,2) + 3 beta-D-mannose</text>
        <dbReference type="Rhea" id="RHEA:56028"/>
        <dbReference type="Rhea" id="RHEA-COMP:14358"/>
        <dbReference type="Rhea" id="RHEA-COMP:14367"/>
        <dbReference type="ChEBI" id="CHEBI:15377"/>
        <dbReference type="ChEBI" id="CHEBI:28563"/>
        <dbReference type="ChEBI" id="CHEBI:59087"/>
        <dbReference type="ChEBI" id="CHEBI:60628"/>
        <dbReference type="EC" id="3.2.1.113"/>
    </reaction>
</comment>
<dbReference type="GO" id="GO:0005509">
    <property type="term" value="F:calcium ion binding"/>
    <property type="evidence" value="ECO:0007669"/>
    <property type="project" value="InterPro"/>
</dbReference>
<dbReference type="STRING" id="334426.A0A0R3PZR1"/>
<feature type="disulfide bond" evidence="19">
    <location>
        <begin position="350"/>
        <end position="383"/>
    </location>
</feature>
<dbReference type="InterPro" id="IPR001382">
    <property type="entry name" value="Glyco_hydro_47"/>
</dbReference>
<dbReference type="Pfam" id="PF01532">
    <property type="entry name" value="Glyco_hydro_47"/>
    <property type="match status" value="1"/>
</dbReference>
<evidence type="ECO:0000256" key="8">
    <source>
        <dbReference type="ARBA" id="ARBA00022837"/>
    </source>
</evidence>
<comment type="similarity">
    <text evidence="4 20">Belongs to the glycosyl hydrolase 47 family.</text>
</comment>
<name>A0A0R3PZR1_ANGCS</name>
<evidence type="ECO:0000256" key="2">
    <source>
        <dbReference type="ARBA" id="ARBA00004323"/>
    </source>
</evidence>
<comment type="subcellular location">
    <subcellularLocation>
        <location evidence="2">Golgi apparatus membrane</location>
        <topology evidence="2">Single-pass type II membrane protein</topology>
    </subcellularLocation>
</comment>
<comment type="cofactor">
    <cofactor evidence="1 18">
        <name>Ca(2+)</name>
        <dbReference type="ChEBI" id="CHEBI:29108"/>
    </cofactor>
</comment>
<dbReference type="InterPro" id="IPR012341">
    <property type="entry name" value="6hp_glycosidase-like_sf"/>
</dbReference>
<keyword evidence="5" id="KW-0812">Transmembrane</keyword>
<keyword evidence="12" id="KW-0472">Membrane</keyword>
<dbReference type="AlphaFoldDB" id="A0A0R3PZR1"/>
<evidence type="ECO:0000256" key="7">
    <source>
        <dbReference type="ARBA" id="ARBA00022801"/>
    </source>
</evidence>
<evidence type="ECO:0000256" key="9">
    <source>
        <dbReference type="ARBA" id="ARBA00022968"/>
    </source>
</evidence>
<evidence type="ECO:0000256" key="18">
    <source>
        <dbReference type="PIRSR" id="PIRSR601382-2"/>
    </source>
</evidence>
<dbReference type="GO" id="GO:0005975">
    <property type="term" value="P:carbohydrate metabolic process"/>
    <property type="evidence" value="ECO:0007669"/>
    <property type="project" value="InterPro"/>
</dbReference>
<evidence type="ECO:0000256" key="6">
    <source>
        <dbReference type="ARBA" id="ARBA00022723"/>
    </source>
</evidence>
<evidence type="ECO:0000256" key="15">
    <source>
        <dbReference type="ARBA" id="ARBA00023295"/>
    </source>
</evidence>
<evidence type="ECO:0000313" key="21">
    <source>
        <dbReference type="EMBL" id="VDM63664.1"/>
    </source>
</evidence>
<reference evidence="21 22" key="2">
    <citation type="submission" date="2018-11" db="EMBL/GenBank/DDBJ databases">
        <authorList>
            <consortium name="Pathogen Informatics"/>
        </authorList>
    </citation>
    <scope>NUCLEOTIDE SEQUENCE [LARGE SCALE GENOMIC DNA]</scope>
    <source>
        <strain evidence="21 22">Costa Rica</strain>
    </source>
</reference>
<evidence type="ECO:0000256" key="1">
    <source>
        <dbReference type="ARBA" id="ARBA00001913"/>
    </source>
</evidence>
<dbReference type="EMBL" id="UYYA01004889">
    <property type="protein sequence ID" value="VDM63664.1"/>
    <property type="molecule type" value="Genomic_DNA"/>
</dbReference>
<sequence length="512" mass="58615">MGLKMNERLIIVIGLFFLATVSFFSLFLLPSSGTDKLISNEHIVPRVRDIYARCGTTKKSRTAGDLPIVSCQYCMTKFAWDSYRKYAWGSNELRPISKKGHSSSIFGMGEMGATIVDAIDTLWIMGLKEEYEQARNWIQHNLDFVLTAKGDLSIFETNIRFIGGLLSVYALTNDKMYLEKAEAIGKLLLPAFDTPTGIPYALVNVITGSTKNYGWASGGCSILSEFGSLQLEFDYLSVLTGNNIFSNKVQRIREFLSEAEKPNGLYPLYLHPKTDFLLHLMFSVSDSFYEYLLKHWLITGKRDTHTKNEYDAAIFAMERKMLFRSKKSKLWYFANLHGTRVEHKMEHLACFSGGMFALQSANEANSTVAAHYLELAEKLAHTCHESYIRSGTFPSSCELFFKTSSTSYFLTILQPLVVETWFYLWRITKQEKYRQWAWDVVVSLEKYTKVEAGYSGIVDVYSLPVNHDDVQQSFLFAELFKYLYLIFADDSTLSLDRWVFNTEAHPFPVRIP</sequence>
<evidence type="ECO:0000256" key="11">
    <source>
        <dbReference type="ARBA" id="ARBA00023034"/>
    </source>
</evidence>
<dbReference type="GO" id="GO:0005783">
    <property type="term" value="C:endoplasmic reticulum"/>
    <property type="evidence" value="ECO:0007669"/>
    <property type="project" value="TreeGrafter"/>
</dbReference>
<dbReference type="InterPro" id="IPR050749">
    <property type="entry name" value="Glycosyl_Hydrolase_47"/>
</dbReference>
<dbReference type="GO" id="GO:0006491">
    <property type="term" value="P:N-glycan processing"/>
    <property type="evidence" value="ECO:0007669"/>
    <property type="project" value="UniProtKB-ARBA"/>
</dbReference>
<dbReference type="WBParaSite" id="ACOC_0001207801-mRNA-1">
    <property type="protein sequence ID" value="ACOC_0001207801-mRNA-1"/>
    <property type="gene ID" value="ACOC_0001207801"/>
</dbReference>
<evidence type="ECO:0000256" key="4">
    <source>
        <dbReference type="ARBA" id="ARBA00007658"/>
    </source>
</evidence>
<reference evidence="23" key="1">
    <citation type="submission" date="2017-02" db="UniProtKB">
        <authorList>
            <consortium name="WormBaseParasite"/>
        </authorList>
    </citation>
    <scope>IDENTIFICATION</scope>
</reference>
<evidence type="ECO:0000256" key="5">
    <source>
        <dbReference type="ARBA" id="ARBA00022692"/>
    </source>
</evidence>
<evidence type="ECO:0000256" key="20">
    <source>
        <dbReference type="RuleBase" id="RU361193"/>
    </source>
</evidence>
<evidence type="ECO:0000256" key="17">
    <source>
        <dbReference type="ARBA" id="ARBA00048605"/>
    </source>
</evidence>
<keyword evidence="7 20" id="KW-0378">Hydrolase</keyword>
<evidence type="ECO:0000256" key="3">
    <source>
        <dbReference type="ARBA" id="ARBA00004922"/>
    </source>
</evidence>
<organism evidence="23">
    <name type="scientific">Angiostrongylus costaricensis</name>
    <name type="common">Nematode worm</name>
    <dbReference type="NCBI Taxonomy" id="334426"/>
    <lineage>
        <taxon>Eukaryota</taxon>
        <taxon>Metazoa</taxon>
        <taxon>Ecdysozoa</taxon>
        <taxon>Nematoda</taxon>
        <taxon>Chromadorea</taxon>
        <taxon>Rhabditida</taxon>
        <taxon>Rhabditina</taxon>
        <taxon>Rhabditomorpha</taxon>
        <taxon>Strongyloidea</taxon>
        <taxon>Metastrongylidae</taxon>
        <taxon>Angiostrongylus</taxon>
    </lineage>
</organism>
<gene>
    <name evidence="21" type="ORF">ACOC_LOCUS12079</name>
</gene>
<feature type="binding site" evidence="18">
    <location>
        <position position="502"/>
    </location>
    <ligand>
        <name>Ca(2+)</name>
        <dbReference type="ChEBI" id="CHEBI:29108"/>
    </ligand>
</feature>
<evidence type="ECO:0000313" key="23">
    <source>
        <dbReference type="WBParaSite" id="ACOC_0001207801-mRNA-1"/>
    </source>
</evidence>
<evidence type="ECO:0000256" key="19">
    <source>
        <dbReference type="PIRSR" id="PIRSR601382-3"/>
    </source>
</evidence>
<evidence type="ECO:0000256" key="16">
    <source>
        <dbReference type="ARBA" id="ARBA00047669"/>
    </source>
</evidence>
<comment type="pathway">
    <text evidence="3">Protein modification; protein glycosylation.</text>
</comment>
<evidence type="ECO:0000256" key="10">
    <source>
        <dbReference type="ARBA" id="ARBA00022989"/>
    </source>
</evidence>
<keyword evidence="6 18" id="KW-0479">Metal-binding</keyword>
<keyword evidence="13 19" id="KW-1015">Disulfide bond</keyword>
<dbReference type="OMA" id="DTCVWAY"/>
<dbReference type="SUPFAM" id="SSF48225">
    <property type="entry name" value="Seven-hairpin glycosidases"/>
    <property type="match status" value="1"/>
</dbReference>
<keyword evidence="14" id="KW-0325">Glycoprotein</keyword>
<protein>
    <recommendedName>
        <fullName evidence="20">alpha-1,2-Mannosidase</fullName>
        <ecNumber evidence="20">3.2.1.-</ecNumber>
    </recommendedName>
</protein>
<evidence type="ECO:0000256" key="13">
    <source>
        <dbReference type="ARBA" id="ARBA00023157"/>
    </source>
</evidence>
<keyword evidence="11" id="KW-0333">Golgi apparatus</keyword>
<accession>A0A0R3PZR1</accession>
<evidence type="ECO:0000256" key="12">
    <source>
        <dbReference type="ARBA" id="ARBA00023136"/>
    </source>
</evidence>
<keyword evidence="10" id="KW-1133">Transmembrane helix</keyword>
<dbReference type="PANTHER" id="PTHR11742">
    <property type="entry name" value="MANNOSYL-OLIGOSACCHARIDE ALPHA-1,2-MANNOSIDASE-RELATED"/>
    <property type="match status" value="1"/>
</dbReference>
<dbReference type="EC" id="3.2.1.-" evidence="20"/>
<keyword evidence="9" id="KW-0735">Signal-anchor</keyword>
<comment type="catalytic activity">
    <reaction evidence="17">
        <text>N(4)-(alpha-D-Man-(1-&gt;2)-alpha-D-Man-(1-&gt;2)-alpha-D-Man-(1-&gt;3)-[alpha-D-Man-(1-&gt;2)-alpha-D-Man-(1-&gt;3)-[alpha-D-Man-(1-&gt;2)-alpha-D-Man-(1-&gt;6)]-alpha-D-Man-(1-&gt;6)]-beta-D-Man-(1-&gt;4)-beta-D-GlcNAc-(1-&gt;4)-beta-D-GlcNAc)-L-asparaginyl-[protein] (N-glucan mannose isomer 9A1,2,3B1,2,3) + 4 H2O = N(4)-(alpha-D-Man-(1-&gt;3)-[alpha-D-Man-(1-&gt;3)-[alpha-D-Man-(1-&gt;6)]-alpha-D-Man-(1-&gt;6)]-beta-D-Man-(1-&gt;4)-beta-D-GlcNAc-(1-&gt;4)-beta-D-GlcNAc)-L-asparaginyl-[protein] (N-glucan mannose isomer 5A1,2) + 4 beta-D-mannose</text>
        <dbReference type="Rhea" id="RHEA:56008"/>
        <dbReference type="Rhea" id="RHEA-COMP:14356"/>
        <dbReference type="Rhea" id="RHEA-COMP:14367"/>
        <dbReference type="ChEBI" id="CHEBI:15377"/>
        <dbReference type="ChEBI" id="CHEBI:28563"/>
        <dbReference type="ChEBI" id="CHEBI:59087"/>
        <dbReference type="ChEBI" id="CHEBI:139493"/>
        <dbReference type="EC" id="3.2.1.113"/>
    </reaction>
</comment>
<keyword evidence="15 20" id="KW-0326">Glycosidase</keyword>
<dbReference type="GO" id="GO:0004571">
    <property type="term" value="F:mannosyl-oligosaccharide 1,2-alpha-mannosidase activity"/>
    <property type="evidence" value="ECO:0007669"/>
    <property type="project" value="UniProtKB-EC"/>
</dbReference>
<dbReference type="PRINTS" id="PR00747">
    <property type="entry name" value="GLYHDRLASE47"/>
</dbReference>
<proteinExistence type="inferred from homology"/>
<dbReference type="Proteomes" id="UP000267027">
    <property type="component" value="Unassembled WGS sequence"/>
</dbReference>
<keyword evidence="8 18" id="KW-0106">Calcium</keyword>
<keyword evidence="22" id="KW-1185">Reference proteome</keyword>